<dbReference type="InterPro" id="IPR052250">
    <property type="entry name" value="PDI_TMX3"/>
</dbReference>
<keyword evidence="7" id="KW-0732">Signal</keyword>
<dbReference type="STRING" id="13706.A0A1X2HSX3"/>
<evidence type="ECO:0000256" key="7">
    <source>
        <dbReference type="SAM" id="SignalP"/>
    </source>
</evidence>
<protein>
    <submittedName>
        <fullName evidence="9">Thioredoxin-like protein</fullName>
    </submittedName>
</protein>
<comment type="subcellular location">
    <subcellularLocation>
        <location evidence="1">Membrane</location>
        <topology evidence="1">Single-pass membrane protein</topology>
    </subcellularLocation>
</comment>
<evidence type="ECO:0000259" key="8">
    <source>
        <dbReference type="PROSITE" id="PS51352"/>
    </source>
</evidence>
<organism evidence="9 10">
    <name type="scientific">Syncephalastrum racemosum</name>
    <name type="common">Filamentous fungus</name>
    <dbReference type="NCBI Taxonomy" id="13706"/>
    <lineage>
        <taxon>Eukaryota</taxon>
        <taxon>Fungi</taxon>
        <taxon>Fungi incertae sedis</taxon>
        <taxon>Mucoromycota</taxon>
        <taxon>Mucoromycotina</taxon>
        <taxon>Mucoromycetes</taxon>
        <taxon>Mucorales</taxon>
        <taxon>Syncephalastraceae</taxon>
        <taxon>Syncephalastrum</taxon>
    </lineage>
</organism>
<evidence type="ECO:0000256" key="4">
    <source>
        <dbReference type="ARBA" id="ARBA00023136"/>
    </source>
</evidence>
<evidence type="ECO:0000313" key="10">
    <source>
        <dbReference type="Proteomes" id="UP000242180"/>
    </source>
</evidence>
<dbReference type="PANTHER" id="PTHR46426">
    <property type="entry name" value="PROTEIN DISULFIDE-ISOMERASE TMX3"/>
    <property type="match status" value="1"/>
</dbReference>
<dbReference type="FunCoup" id="A0A1X2HSX3">
    <property type="interactions" value="301"/>
</dbReference>
<dbReference type="SUPFAM" id="SSF52833">
    <property type="entry name" value="Thioredoxin-like"/>
    <property type="match status" value="2"/>
</dbReference>
<dbReference type="Pfam" id="PF00085">
    <property type="entry name" value="Thioredoxin"/>
    <property type="match status" value="2"/>
</dbReference>
<gene>
    <name evidence="9" type="ORF">BCR43DRAFT_481868</name>
</gene>
<keyword evidence="10" id="KW-1185">Reference proteome</keyword>
<dbReference type="GO" id="GO:0005783">
    <property type="term" value="C:endoplasmic reticulum"/>
    <property type="evidence" value="ECO:0007669"/>
    <property type="project" value="TreeGrafter"/>
</dbReference>
<accession>A0A1X2HSX3</accession>
<dbReference type="CDD" id="cd02961">
    <property type="entry name" value="PDI_a_family"/>
    <property type="match status" value="2"/>
</dbReference>
<evidence type="ECO:0000256" key="1">
    <source>
        <dbReference type="ARBA" id="ARBA00004167"/>
    </source>
</evidence>
<feature type="domain" description="Thioredoxin" evidence="8">
    <location>
        <begin position="148"/>
        <end position="308"/>
    </location>
</feature>
<dbReference type="InterPro" id="IPR013766">
    <property type="entry name" value="Thioredoxin_domain"/>
</dbReference>
<keyword evidence="2 6" id="KW-0812">Transmembrane</keyword>
<dbReference type="OrthoDB" id="427280at2759"/>
<dbReference type="InterPro" id="IPR036249">
    <property type="entry name" value="Thioredoxin-like_sf"/>
</dbReference>
<name>A0A1X2HSX3_SYNRA</name>
<feature type="domain" description="Thioredoxin" evidence="8">
    <location>
        <begin position="8"/>
        <end position="133"/>
    </location>
</feature>
<keyword evidence="4 6" id="KW-0472">Membrane</keyword>
<comment type="caution">
    <text evidence="9">The sequence shown here is derived from an EMBL/GenBank/DDBJ whole genome shotgun (WGS) entry which is preliminary data.</text>
</comment>
<feature type="compositionally biased region" description="Acidic residues" evidence="5">
    <location>
        <begin position="140"/>
        <end position="150"/>
    </location>
</feature>
<dbReference type="InParanoid" id="A0A1X2HSX3"/>
<dbReference type="OMA" id="IFVYFYD"/>
<dbReference type="PRINTS" id="PR00421">
    <property type="entry name" value="THIOREDOXIN"/>
</dbReference>
<sequence length="568" mass="63971">MLSALLYLLVLLGALQWAAAAPVDIPELTASDFAATTEQGIWFVEHYSPYCPHCVQFAPEWQNLADAFEDLQETKGFFFGKVDCTVQGDLCKEHGIRGTPMLQLYVHGELIETYPNSERVHDKLVEYIKKQSEQYGTPDLQEEQEQDEELGLAAPSSHSPINPNGENVALTPDTFNDAKASGQPWFIKFYAPWCGFCKKLAPTWVQLAKDLKDQVNVAEMNCDEYRETCVAHGVSGFPTMKMFVAGTEHEYRNDRSLVSLVSFAKKTSGPTINHVSDTQLEKELRNKDSVAFVYLYTEVQDAATELLQHVALECMEGVTFYSSQDAHAIRQFNLAPTDLPAALIVKDGSHIIYPSHQFSNTPKVQDALTAWVQSEKFPLVSQVGPGNAPELLQGNRMVVLGVINEQDTGSKAKFRTMAETYNKKQKAQPAASERVLFAEIDGSTWGDYVRTAYSVPRKRIPAIVVLDPANYRYFNHDAEGNKFLLDQPELILQVLRDIRENKLIGVSTLPFHSRMAQHIQRTVEVARAHWILTSGGIFAVGYIFYRRMYKRQPKSRRASILPLDEHKD</sequence>
<keyword evidence="3 6" id="KW-1133">Transmembrane helix</keyword>
<dbReference type="Proteomes" id="UP000242180">
    <property type="component" value="Unassembled WGS sequence"/>
</dbReference>
<dbReference type="Gene3D" id="3.40.30.10">
    <property type="entry name" value="Glutaredoxin"/>
    <property type="match status" value="4"/>
</dbReference>
<feature type="chain" id="PRO_5013072482" evidence="7">
    <location>
        <begin position="21"/>
        <end position="568"/>
    </location>
</feature>
<feature type="signal peptide" evidence="7">
    <location>
        <begin position="1"/>
        <end position="20"/>
    </location>
</feature>
<evidence type="ECO:0000256" key="3">
    <source>
        <dbReference type="ARBA" id="ARBA00022989"/>
    </source>
</evidence>
<evidence type="ECO:0000313" key="9">
    <source>
        <dbReference type="EMBL" id="ORZ02631.1"/>
    </source>
</evidence>
<dbReference type="Pfam" id="PF13848">
    <property type="entry name" value="Thioredoxin_6"/>
    <property type="match status" value="1"/>
</dbReference>
<proteinExistence type="predicted"/>
<reference evidence="9 10" key="1">
    <citation type="submission" date="2016-07" db="EMBL/GenBank/DDBJ databases">
        <title>Pervasive Adenine N6-methylation of Active Genes in Fungi.</title>
        <authorList>
            <consortium name="DOE Joint Genome Institute"/>
            <person name="Mondo S.J."/>
            <person name="Dannebaum R.O."/>
            <person name="Kuo R.C."/>
            <person name="Labutti K."/>
            <person name="Haridas S."/>
            <person name="Kuo A."/>
            <person name="Salamov A."/>
            <person name="Ahrendt S.R."/>
            <person name="Lipzen A."/>
            <person name="Sullivan W."/>
            <person name="Andreopoulos W.B."/>
            <person name="Clum A."/>
            <person name="Lindquist E."/>
            <person name="Daum C."/>
            <person name="Ramamoorthy G.K."/>
            <person name="Gryganskyi A."/>
            <person name="Culley D."/>
            <person name="Magnuson J.K."/>
            <person name="James T.Y."/>
            <person name="O'Malley M.A."/>
            <person name="Stajich J.E."/>
            <person name="Spatafora J.W."/>
            <person name="Visel A."/>
            <person name="Grigoriev I.V."/>
        </authorList>
    </citation>
    <scope>NUCLEOTIDE SEQUENCE [LARGE SCALE GENOMIC DNA]</scope>
    <source>
        <strain evidence="9 10">NRRL 2496</strain>
    </source>
</reference>
<evidence type="ECO:0000256" key="5">
    <source>
        <dbReference type="SAM" id="MobiDB-lite"/>
    </source>
</evidence>
<evidence type="ECO:0000256" key="6">
    <source>
        <dbReference type="SAM" id="Phobius"/>
    </source>
</evidence>
<dbReference type="AlphaFoldDB" id="A0A1X2HSX3"/>
<dbReference type="PANTHER" id="PTHR46426:SF1">
    <property type="entry name" value="PROTEIN DISULFIDE-ISOMERASE TMX3"/>
    <property type="match status" value="1"/>
</dbReference>
<evidence type="ECO:0000256" key="2">
    <source>
        <dbReference type="ARBA" id="ARBA00022692"/>
    </source>
</evidence>
<feature type="transmembrane region" description="Helical" evidence="6">
    <location>
        <begin position="528"/>
        <end position="545"/>
    </location>
</feature>
<dbReference type="PROSITE" id="PS51352">
    <property type="entry name" value="THIOREDOXIN_2"/>
    <property type="match status" value="2"/>
</dbReference>
<feature type="region of interest" description="Disordered" evidence="5">
    <location>
        <begin position="136"/>
        <end position="162"/>
    </location>
</feature>
<dbReference type="GO" id="GO:0016020">
    <property type="term" value="C:membrane"/>
    <property type="evidence" value="ECO:0007669"/>
    <property type="project" value="UniProtKB-SubCell"/>
</dbReference>
<dbReference type="EMBL" id="MCGN01000001">
    <property type="protein sequence ID" value="ORZ02631.1"/>
    <property type="molecule type" value="Genomic_DNA"/>
</dbReference>